<organism evidence="1 2">
    <name type="scientific">Halorubrum ezzemoulense</name>
    <name type="common">Halorubrum chaoviator</name>
    <dbReference type="NCBI Taxonomy" id="337243"/>
    <lineage>
        <taxon>Archaea</taxon>
        <taxon>Methanobacteriati</taxon>
        <taxon>Methanobacteriota</taxon>
        <taxon>Stenosarchaea group</taxon>
        <taxon>Halobacteria</taxon>
        <taxon>Halobacteriales</taxon>
        <taxon>Haloferacaceae</taxon>
        <taxon>Halorubrum</taxon>
    </lineage>
</organism>
<reference evidence="1 2" key="1">
    <citation type="submission" date="2023-01" db="EMBL/GenBank/DDBJ databases">
        <title>Halorubrum ezzemoulense from Santa Pola, Spain.</title>
        <authorList>
            <person name="Feng Y."/>
            <person name="Louyakis A.S."/>
            <person name="Gogarten J.P."/>
        </authorList>
    </citation>
    <scope>NUCLEOTIDE SEQUENCE [LARGE SCALE GENOMIC DNA]</scope>
    <source>
        <strain evidence="1 2">AMM015</strain>
    </source>
</reference>
<comment type="caution">
    <text evidence="1">The sequence shown here is derived from an EMBL/GenBank/DDBJ whole genome shotgun (WGS) entry which is preliminary data.</text>
</comment>
<protein>
    <submittedName>
        <fullName evidence="1">Uncharacterized protein</fullName>
    </submittedName>
</protein>
<accession>A0ABT4YZQ5</accession>
<evidence type="ECO:0000313" key="1">
    <source>
        <dbReference type="EMBL" id="MDB2291224.1"/>
    </source>
</evidence>
<dbReference type="RefSeq" id="WP_271941945.1">
    <property type="nucleotide sequence ID" value="NZ_JAQLTZ010000001.1"/>
</dbReference>
<gene>
    <name evidence="1" type="ORF">PM085_02825</name>
</gene>
<sequence>MGVKDSTVDFDVDAEPWVADVLGQIQTALDGVRVPDMSELTVEGFIGLTGPDSSELTSVSTSGSMLDPTHAVWDVDDKADTYVTTETDACRHIQQAIQQLVRLGHIDIARVHSSANGKPVDVTPTVGE</sequence>
<dbReference type="EMBL" id="JAQLUK010000002">
    <property type="protein sequence ID" value="MDB2291224.1"/>
    <property type="molecule type" value="Genomic_DNA"/>
</dbReference>
<name>A0ABT4YZQ5_HALEZ</name>
<proteinExistence type="predicted"/>
<dbReference type="Proteomes" id="UP001210528">
    <property type="component" value="Unassembled WGS sequence"/>
</dbReference>
<keyword evidence="2" id="KW-1185">Reference proteome</keyword>
<evidence type="ECO:0000313" key="2">
    <source>
        <dbReference type="Proteomes" id="UP001210528"/>
    </source>
</evidence>